<protein>
    <submittedName>
        <fullName evidence="2">Uncharacterized protein</fullName>
    </submittedName>
</protein>
<evidence type="ECO:0000313" key="2">
    <source>
        <dbReference type="EMBL" id="TQE26977.1"/>
    </source>
</evidence>
<evidence type="ECO:0000256" key="1">
    <source>
        <dbReference type="SAM" id="MobiDB-lite"/>
    </source>
</evidence>
<organism evidence="2 3">
    <name type="scientific">Streptomyces ipomoeae</name>
    <dbReference type="NCBI Taxonomy" id="103232"/>
    <lineage>
        <taxon>Bacteria</taxon>
        <taxon>Bacillati</taxon>
        <taxon>Actinomycetota</taxon>
        <taxon>Actinomycetes</taxon>
        <taxon>Kitasatosporales</taxon>
        <taxon>Streptomycetaceae</taxon>
        <taxon>Streptomyces</taxon>
    </lineage>
</organism>
<dbReference type="Proteomes" id="UP000318720">
    <property type="component" value="Unassembled WGS sequence"/>
</dbReference>
<proteinExistence type="predicted"/>
<dbReference type="EMBL" id="SPAZ01000232">
    <property type="protein sequence ID" value="TQE26977.1"/>
    <property type="molecule type" value="Genomic_DNA"/>
</dbReference>
<reference evidence="2 3" key="1">
    <citation type="submission" date="2019-03" db="EMBL/GenBank/DDBJ databases">
        <title>Comparative genomic analyses of the sweetpotato soil rot pathogen, Streptomyces ipomoeae.</title>
        <authorList>
            <person name="Ruschel Soares N."/>
            <person name="Badger J.H."/>
            <person name="Huguet-Tapia J.C."/>
            <person name="Clark C.A."/>
            <person name="Pettis G.S."/>
        </authorList>
    </citation>
    <scope>NUCLEOTIDE SEQUENCE [LARGE SCALE GENOMIC DNA]</scope>
    <source>
        <strain evidence="2 3">88-35</strain>
    </source>
</reference>
<sequence length="82" mass="8526">MIVAVRCQGKGTINVSVRSTDVTFPLECLDGEVSTTYNQVGVPGVERKGAVSVEAPSTVQWSMTVGRGDAAPEKEAGTGDVQ</sequence>
<dbReference type="AlphaFoldDB" id="A0AAE8VYW3"/>
<feature type="region of interest" description="Disordered" evidence="1">
    <location>
        <begin position="63"/>
        <end position="82"/>
    </location>
</feature>
<feature type="compositionally biased region" description="Basic and acidic residues" evidence="1">
    <location>
        <begin position="70"/>
        <end position="82"/>
    </location>
</feature>
<name>A0AAE8VYW3_9ACTN</name>
<gene>
    <name evidence="2" type="ORF">Sipo8835_28400</name>
</gene>
<comment type="caution">
    <text evidence="2">The sequence shown here is derived from an EMBL/GenBank/DDBJ whole genome shotgun (WGS) entry which is preliminary data.</text>
</comment>
<evidence type="ECO:0000313" key="3">
    <source>
        <dbReference type="Proteomes" id="UP000318720"/>
    </source>
</evidence>
<accession>A0AAE8VYW3</accession>